<dbReference type="Proteomes" id="UP001279734">
    <property type="component" value="Unassembled WGS sequence"/>
</dbReference>
<dbReference type="Pfam" id="PF01535">
    <property type="entry name" value="PPR"/>
    <property type="match status" value="1"/>
</dbReference>
<comment type="caution">
    <text evidence="5">The sequence shown here is derived from an EMBL/GenBank/DDBJ whole genome shotgun (WGS) entry which is preliminary data.</text>
</comment>
<protein>
    <recommendedName>
        <fullName evidence="7">Pentatricopeptide repeat-containing protein</fullName>
    </recommendedName>
</protein>
<dbReference type="Pfam" id="PF13041">
    <property type="entry name" value="PPR_2"/>
    <property type="match status" value="2"/>
</dbReference>
<evidence type="ECO:0000256" key="1">
    <source>
        <dbReference type="ARBA" id="ARBA00007626"/>
    </source>
</evidence>
<feature type="repeat" description="PPR" evidence="4">
    <location>
        <begin position="227"/>
        <end position="261"/>
    </location>
</feature>
<dbReference type="Gene3D" id="1.25.40.10">
    <property type="entry name" value="Tetratricopeptide repeat domain"/>
    <property type="match status" value="3"/>
</dbReference>
<feature type="repeat" description="PPR" evidence="4">
    <location>
        <begin position="297"/>
        <end position="331"/>
    </location>
</feature>
<organism evidence="5 6">
    <name type="scientific">Nepenthes gracilis</name>
    <name type="common">Slender pitcher plant</name>
    <dbReference type="NCBI Taxonomy" id="150966"/>
    <lineage>
        <taxon>Eukaryota</taxon>
        <taxon>Viridiplantae</taxon>
        <taxon>Streptophyta</taxon>
        <taxon>Embryophyta</taxon>
        <taxon>Tracheophyta</taxon>
        <taxon>Spermatophyta</taxon>
        <taxon>Magnoliopsida</taxon>
        <taxon>eudicotyledons</taxon>
        <taxon>Gunneridae</taxon>
        <taxon>Pentapetalae</taxon>
        <taxon>Caryophyllales</taxon>
        <taxon>Nepenthaceae</taxon>
        <taxon>Nepenthes</taxon>
    </lineage>
</organism>
<sequence length="381" mass="43411">MAFLLRLRIISMHRRNYSTILNPDSNTIFTSKEKSRAAIARLKTEENPQRIIDICRAASLNPESHLDRVAFSVAISKLSKLTYFEGIRSLLEELKHRPDLRNERFVSHSIVLYGQAGMIQNAIDTFEQMDQLVVKRDVKSLNALLFACILKYDILPDLDTYNWVIKAFCESGNSSSGFSIIAEMDRNGCVPNATTFGTLIAGFYKEEKLEDVGKVLNLMDEHGIMPELGTYNIRIQSLCKLRRSYEAKSLVDGMLSRGMKPNSVSYSHLIHGFCKEGNLEEAKKLFKSMVSRGLIPDSQCYFTLVYFLCHGGDYETALQVCKESMEKKWVPNFTVMKSLVEGLVSISMVDEARELIRQIKKKFPKSAYLWKATEEELPKKP</sequence>
<evidence type="ECO:0000256" key="3">
    <source>
        <dbReference type="ARBA" id="ARBA00022946"/>
    </source>
</evidence>
<comment type="similarity">
    <text evidence="1">Belongs to the PPR family. P subfamily.</text>
</comment>
<feature type="repeat" description="PPR" evidence="4">
    <location>
        <begin position="157"/>
        <end position="191"/>
    </location>
</feature>
<dbReference type="FunFam" id="1.25.40.10:FF:001070">
    <property type="entry name" value="Pentatricopeptide repeat-containing protein At1g11630, mitochondrial"/>
    <property type="match status" value="1"/>
</dbReference>
<reference evidence="5" key="1">
    <citation type="submission" date="2023-05" db="EMBL/GenBank/DDBJ databases">
        <title>Nepenthes gracilis genome sequencing.</title>
        <authorList>
            <person name="Fukushima K."/>
        </authorList>
    </citation>
    <scope>NUCLEOTIDE SEQUENCE</scope>
    <source>
        <strain evidence="5">SING2019-196</strain>
    </source>
</reference>
<accession>A0AAD3XSN4</accession>
<dbReference type="SUPFAM" id="SSF48452">
    <property type="entry name" value="TPR-like"/>
    <property type="match status" value="1"/>
</dbReference>
<keyword evidence="3" id="KW-0809">Transit peptide</keyword>
<dbReference type="PROSITE" id="PS51375">
    <property type="entry name" value="PPR"/>
    <property type="match status" value="5"/>
</dbReference>
<evidence type="ECO:0000313" key="5">
    <source>
        <dbReference type="EMBL" id="GMH15793.1"/>
    </source>
</evidence>
<proteinExistence type="inferred from homology"/>
<keyword evidence="6" id="KW-1185">Reference proteome</keyword>
<dbReference type="InterPro" id="IPR002885">
    <property type="entry name" value="PPR_rpt"/>
</dbReference>
<dbReference type="NCBIfam" id="TIGR00756">
    <property type="entry name" value="PPR"/>
    <property type="match status" value="4"/>
</dbReference>
<dbReference type="PANTHER" id="PTHR47941">
    <property type="entry name" value="PENTATRICOPEPTIDE REPEAT-CONTAINING PROTEIN 3, MITOCHONDRIAL"/>
    <property type="match status" value="1"/>
</dbReference>
<evidence type="ECO:0000256" key="2">
    <source>
        <dbReference type="ARBA" id="ARBA00022737"/>
    </source>
</evidence>
<name>A0AAD3XSN4_NEPGR</name>
<dbReference type="EMBL" id="BSYO01000015">
    <property type="protein sequence ID" value="GMH15793.1"/>
    <property type="molecule type" value="Genomic_DNA"/>
</dbReference>
<gene>
    <name evidence="5" type="ORF">Nepgr_017634</name>
</gene>
<dbReference type="InterPro" id="IPR011990">
    <property type="entry name" value="TPR-like_helical_dom_sf"/>
</dbReference>
<feature type="repeat" description="PPR" evidence="4">
    <location>
        <begin position="262"/>
        <end position="296"/>
    </location>
</feature>
<evidence type="ECO:0000256" key="4">
    <source>
        <dbReference type="PROSITE-ProRule" id="PRU00708"/>
    </source>
</evidence>
<evidence type="ECO:0008006" key="7">
    <source>
        <dbReference type="Google" id="ProtNLM"/>
    </source>
</evidence>
<evidence type="ECO:0000313" key="6">
    <source>
        <dbReference type="Proteomes" id="UP001279734"/>
    </source>
</evidence>
<dbReference type="AlphaFoldDB" id="A0AAD3XSN4"/>
<keyword evidence="2" id="KW-0677">Repeat</keyword>
<feature type="repeat" description="PPR" evidence="4">
    <location>
        <begin position="192"/>
        <end position="226"/>
    </location>
</feature>